<dbReference type="SUPFAM" id="SSF51430">
    <property type="entry name" value="NAD(P)-linked oxidoreductase"/>
    <property type="match status" value="1"/>
</dbReference>
<dbReference type="PANTHER" id="PTHR43625:SF40">
    <property type="entry name" value="ALDO-KETO REDUCTASE YAKC [NADP(+)]"/>
    <property type="match status" value="1"/>
</dbReference>
<protein>
    <submittedName>
        <fullName evidence="3">Aldo/keto reductase</fullName>
    </submittedName>
</protein>
<evidence type="ECO:0000256" key="1">
    <source>
        <dbReference type="ARBA" id="ARBA00023002"/>
    </source>
</evidence>
<keyword evidence="1" id="KW-0560">Oxidoreductase</keyword>
<dbReference type="Gene3D" id="3.20.20.100">
    <property type="entry name" value="NADP-dependent oxidoreductase domain"/>
    <property type="match status" value="1"/>
</dbReference>
<evidence type="ECO:0000259" key="2">
    <source>
        <dbReference type="Pfam" id="PF00248"/>
    </source>
</evidence>
<dbReference type="InterPro" id="IPR036812">
    <property type="entry name" value="NAD(P)_OxRdtase_dom_sf"/>
</dbReference>
<dbReference type="Proteomes" id="UP000702209">
    <property type="component" value="Unassembled WGS sequence"/>
</dbReference>
<dbReference type="NCBIfam" id="NF007695">
    <property type="entry name" value="PRK10376.1"/>
    <property type="match status" value="1"/>
</dbReference>
<keyword evidence="4" id="KW-1185">Reference proteome</keyword>
<name>A0ABS0CY34_9NOCA</name>
<evidence type="ECO:0000313" key="3">
    <source>
        <dbReference type="EMBL" id="MBF6300783.1"/>
    </source>
</evidence>
<gene>
    <name evidence="3" type="ORF">IU459_25025</name>
</gene>
<evidence type="ECO:0000313" key="4">
    <source>
        <dbReference type="Proteomes" id="UP000702209"/>
    </source>
</evidence>
<comment type="caution">
    <text evidence="3">The sequence shown here is derived from an EMBL/GenBank/DDBJ whole genome shotgun (WGS) entry which is preliminary data.</text>
</comment>
<dbReference type="InterPro" id="IPR023210">
    <property type="entry name" value="NADP_OxRdtase_dom"/>
</dbReference>
<dbReference type="InterPro" id="IPR050791">
    <property type="entry name" value="Aldo-Keto_reductase"/>
</dbReference>
<organism evidence="3 4">
    <name type="scientific">Nocardia amamiensis</name>
    <dbReference type="NCBI Taxonomy" id="404578"/>
    <lineage>
        <taxon>Bacteria</taxon>
        <taxon>Bacillati</taxon>
        <taxon>Actinomycetota</taxon>
        <taxon>Actinomycetes</taxon>
        <taxon>Mycobacteriales</taxon>
        <taxon>Nocardiaceae</taxon>
        <taxon>Nocardia</taxon>
    </lineage>
</organism>
<dbReference type="Pfam" id="PF00248">
    <property type="entry name" value="Aldo_ket_red"/>
    <property type="match status" value="1"/>
</dbReference>
<dbReference type="EMBL" id="JADLQX010000020">
    <property type="protein sequence ID" value="MBF6300783.1"/>
    <property type="molecule type" value="Genomic_DNA"/>
</dbReference>
<dbReference type="CDD" id="cd19088">
    <property type="entry name" value="AKR_AKR13B1"/>
    <property type="match status" value="1"/>
</dbReference>
<sequence>MTTQAESRPAAASGTFALGGDLPVHRLGYGAMQITGEGVWGDPKDPDEAVRVLRRAVELGVTFIDTADSYGPFVSEMLIRKALHPYADDVVIATKGGLTRPGPGDWRPVGRPEYLRQQLELSLRHLGLDRIDLYQLHRIDPKVPLADQLGELALLRQEGKIRHIGLSQVTVAQLEQARKIVDIVSVQNLYNLATRDSEDLLEYAEANDIAFIPWFPMATGELARPGGVLDTFAREDASPSQLALAWLLRHSPVLLPIPGTSSVAHLEENIAAATISLTDAEYAALSEVSAPAPRARRFRLPKLSRN</sequence>
<accession>A0ABS0CY34</accession>
<feature type="domain" description="NADP-dependent oxidoreductase" evidence="2">
    <location>
        <begin position="26"/>
        <end position="288"/>
    </location>
</feature>
<reference evidence="3 4" key="1">
    <citation type="submission" date="2020-10" db="EMBL/GenBank/DDBJ databases">
        <title>Identification of Nocardia species via Next-generation sequencing and recognition of intraspecies genetic diversity.</title>
        <authorList>
            <person name="Li P."/>
            <person name="Li P."/>
            <person name="Lu B."/>
        </authorList>
    </citation>
    <scope>NUCLEOTIDE SEQUENCE [LARGE SCALE GENOMIC DNA]</scope>
    <source>
        <strain evidence="3 4">BJ06-0157</strain>
    </source>
</reference>
<dbReference type="PANTHER" id="PTHR43625">
    <property type="entry name" value="AFLATOXIN B1 ALDEHYDE REDUCTASE"/>
    <property type="match status" value="1"/>
</dbReference>
<dbReference type="RefSeq" id="WP_195132004.1">
    <property type="nucleotide sequence ID" value="NZ_JADLQX010000020.1"/>
</dbReference>
<proteinExistence type="predicted"/>